<protein>
    <submittedName>
        <fullName evidence="1">Uncharacterized protein</fullName>
    </submittedName>
</protein>
<evidence type="ECO:0000313" key="1">
    <source>
        <dbReference type="EMBL" id="CAK6442907.1"/>
    </source>
</evidence>
<accession>A0ABN9ZXE3</accession>
<evidence type="ECO:0000313" key="2">
    <source>
        <dbReference type="Proteomes" id="UP001314169"/>
    </source>
</evidence>
<sequence>MEGPVYKPIKVYSHSCSILGENKSPFLLREYKLERHKSYLFQELQEHKMTHLLSILETMPKPGTECLTNTTSSCSLLHISVDKVEKCWKMNERQIQHQSTASLFI</sequence>
<proteinExistence type="predicted"/>
<keyword evidence="2" id="KW-1185">Reference proteome</keyword>
<reference evidence="1" key="1">
    <citation type="submission" date="2023-12" db="EMBL/GenBank/DDBJ databases">
        <authorList>
            <person name="Brown T."/>
        </authorList>
    </citation>
    <scope>NUCLEOTIDE SEQUENCE</scope>
</reference>
<gene>
    <name evidence="1" type="ORF">MPIPNATIZW_LOCUS11213</name>
</gene>
<dbReference type="Proteomes" id="UP001314169">
    <property type="component" value="Chromosome 3"/>
</dbReference>
<organism evidence="1 2">
    <name type="scientific">Pipistrellus nathusii</name>
    <name type="common">Nathusius' pipistrelle</name>
    <dbReference type="NCBI Taxonomy" id="59473"/>
    <lineage>
        <taxon>Eukaryota</taxon>
        <taxon>Metazoa</taxon>
        <taxon>Chordata</taxon>
        <taxon>Craniata</taxon>
        <taxon>Vertebrata</taxon>
        <taxon>Euteleostomi</taxon>
        <taxon>Mammalia</taxon>
        <taxon>Eutheria</taxon>
        <taxon>Laurasiatheria</taxon>
        <taxon>Chiroptera</taxon>
        <taxon>Yangochiroptera</taxon>
        <taxon>Vespertilionidae</taxon>
        <taxon>Pipistrellus</taxon>
    </lineage>
</organism>
<dbReference type="EMBL" id="OY882860">
    <property type="protein sequence ID" value="CAK6442907.1"/>
    <property type="molecule type" value="Genomic_DNA"/>
</dbReference>
<name>A0ABN9ZXE3_PIPNA</name>